<dbReference type="SFLD" id="SFLDG01136">
    <property type="entry name" value="C1.6:_Phosphoserine_Phosphatas"/>
    <property type="match status" value="1"/>
</dbReference>
<dbReference type="Pfam" id="PF12710">
    <property type="entry name" value="HAD"/>
    <property type="match status" value="1"/>
</dbReference>
<comment type="catalytic activity">
    <reaction evidence="12">
        <text>O-phospho-D-serine + H2O = D-serine + phosphate</text>
        <dbReference type="Rhea" id="RHEA:24873"/>
        <dbReference type="ChEBI" id="CHEBI:15377"/>
        <dbReference type="ChEBI" id="CHEBI:35247"/>
        <dbReference type="ChEBI" id="CHEBI:43474"/>
        <dbReference type="ChEBI" id="CHEBI:58680"/>
        <dbReference type="EC" id="3.1.3.3"/>
    </reaction>
</comment>
<dbReference type="GO" id="GO:0000287">
    <property type="term" value="F:magnesium ion binding"/>
    <property type="evidence" value="ECO:0007669"/>
    <property type="project" value="TreeGrafter"/>
</dbReference>
<dbReference type="Gene3D" id="3.40.50.1000">
    <property type="entry name" value="HAD superfamily/HAD-like"/>
    <property type="match status" value="1"/>
</dbReference>
<dbReference type="SFLD" id="SFLDF00029">
    <property type="entry name" value="phosphoserine_phosphatase"/>
    <property type="match status" value="1"/>
</dbReference>
<comment type="similarity">
    <text evidence="3">Belongs to the HAD-like hydrolase superfamily. SerB family.</text>
</comment>
<dbReference type="RefSeq" id="WP_111715964.1">
    <property type="nucleotide sequence ID" value="NZ_JBPGMO010000001.1"/>
</dbReference>
<accession>A0A9X8SYB2</accession>
<keyword evidence="5" id="KW-0028">Amino-acid biosynthesis</keyword>
<dbReference type="AlphaFoldDB" id="A0A9X8SYB2"/>
<evidence type="ECO:0000256" key="8">
    <source>
        <dbReference type="ARBA" id="ARBA00022842"/>
    </source>
</evidence>
<dbReference type="NCBIfam" id="TIGR01488">
    <property type="entry name" value="HAD-SF-IB"/>
    <property type="match status" value="1"/>
</dbReference>
<dbReference type="GO" id="GO:0036424">
    <property type="term" value="F:L-phosphoserine phosphatase activity"/>
    <property type="evidence" value="ECO:0007669"/>
    <property type="project" value="InterPro"/>
</dbReference>
<dbReference type="InterPro" id="IPR004469">
    <property type="entry name" value="PSP"/>
</dbReference>
<evidence type="ECO:0000256" key="9">
    <source>
        <dbReference type="ARBA" id="ARBA00023299"/>
    </source>
</evidence>
<keyword evidence="8" id="KW-0460">Magnesium</keyword>
<evidence type="ECO:0000256" key="13">
    <source>
        <dbReference type="PIRSR" id="PIRSR604469-1"/>
    </source>
</evidence>
<evidence type="ECO:0000313" key="15">
    <source>
        <dbReference type="Proteomes" id="UP000249571"/>
    </source>
</evidence>
<evidence type="ECO:0000256" key="12">
    <source>
        <dbReference type="ARBA" id="ARBA00048523"/>
    </source>
</evidence>
<feature type="active site" description="Nucleophile" evidence="13">
    <location>
        <position position="11"/>
    </location>
</feature>
<protein>
    <recommendedName>
        <fullName evidence="4">phosphoserine phosphatase</fullName>
        <ecNumber evidence="4">3.1.3.3</ecNumber>
    </recommendedName>
    <alternativeName>
        <fullName evidence="10">O-phosphoserine phosphohydrolase</fullName>
    </alternativeName>
</protein>
<evidence type="ECO:0000256" key="6">
    <source>
        <dbReference type="ARBA" id="ARBA00022723"/>
    </source>
</evidence>
<reference evidence="14 15" key="1">
    <citation type="submission" date="2018-06" db="EMBL/GenBank/DDBJ databases">
        <authorList>
            <consortium name="Pathogen Informatics"/>
            <person name="Doyle S."/>
        </authorList>
    </citation>
    <scope>NUCLEOTIDE SEQUENCE [LARGE SCALE GENOMIC DNA]</scope>
    <source>
        <strain evidence="14 15">NCTC6179</strain>
    </source>
</reference>
<dbReference type="EMBL" id="LS483361">
    <property type="protein sequence ID" value="SQF66694.1"/>
    <property type="molecule type" value="Genomic_DNA"/>
</dbReference>
<comment type="pathway">
    <text evidence="2">Amino-acid biosynthesis; L-serine biosynthesis; L-serine from 3-phospho-D-glycerate: step 3/3.</text>
</comment>
<keyword evidence="7 14" id="KW-0378">Hydrolase</keyword>
<dbReference type="InterPro" id="IPR050582">
    <property type="entry name" value="HAD-like_SerB"/>
</dbReference>
<dbReference type="SFLD" id="SFLDS00003">
    <property type="entry name" value="Haloacid_Dehalogenase"/>
    <property type="match status" value="1"/>
</dbReference>
<dbReference type="SUPFAM" id="SSF56784">
    <property type="entry name" value="HAD-like"/>
    <property type="match status" value="1"/>
</dbReference>
<dbReference type="Proteomes" id="UP000249571">
    <property type="component" value="Chromosome 1"/>
</dbReference>
<evidence type="ECO:0000256" key="2">
    <source>
        <dbReference type="ARBA" id="ARBA00005135"/>
    </source>
</evidence>
<gene>
    <name evidence="14" type="primary">serB</name>
    <name evidence="14" type="ORF">NCTC6179_00860</name>
</gene>
<dbReference type="GO" id="GO:0006564">
    <property type="term" value="P:L-serine biosynthetic process"/>
    <property type="evidence" value="ECO:0007669"/>
    <property type="project" value="UniProtKB-KW"/>
</dbReference>
<evidence type="ECO:0000256" key="3">
    <source>
        <dbReference type="ARBA" id="ARBA00009184"/>
    </source>
</evidence>
<evidence type="ECO:0000256" key="7">
    <source>
        <dbReference type="ARBA" id="ARBA00022801"/>
    </source>
</evidence>
<evidence type="ECO:0000313" key="14">
    <source>
        <dbReference type="EMBL" id="SQF66694.1"/>
    </source>
</evidence>
<dbReference type="InterPro" id="IPR036412">
    <property type="entry name" value="HAD-like_sf"/>
</dbReference>
<dbReference type="SFLD" id="SFLDG01137">
    <property type="entry name" value="C1.6.1:_Phosphoserine_Phosphat"/>
    <property type="match status" value="1"/>
</dbReference>
<dbReference type="GO" id="GO:0005737">
    <property type="term" value="C:cytoplasm"/>
    <property type="evidence" value="ECO:0007669"/>
    <property type="project" value="TreeGrafter"/>
</dbReference>
<evidence type="ECO:0000256" key="10">
    <source>
        <dbReference type="ARBA" id="ARBA00031693"/>
    </source>
</evidence>
<evidence type="ECO:0000256" key="5">
    <source>
        <dbReference type="ARBA" id="ARBA00022605"/>
    </source>
</evidence>
<dbReference type="InterPro" id="IPR023214">
    <property type="entry name" value="HAD_sf"/>
</dbReference>
<dbReference type="EC" id="3.1.3.3" evidence="4"/>
<evidence type="ECO:0000256" key="4">
    <source>
        <dbReference type="ARBA" id="ARBA00012640"/>
    </source>
</evidence>
<evidence type="ECO:0000256" key="1">
    <source>
        <dbReference type="ARBA" id="ARBA00001946"/>
    </source>
</evidence>
<proteinExistence type="inferred from homology"/>
<dbReference type="PANTHER" id="PTHR43344">
    <property type="entry name" value="PHOSPHOSERINE PHOSPHATASE"/>
    <property type="match status" value="1"/>
</dbReference>
<keyword evidence="6" id="KW-0479">Metal-binding</keyword>
<dbReference type="PANTHER" id="PTHR43344:SF2">
    <property type="entry name" value="PHOSPHOSERINE PHOSPHATASE"/>
    <property type="match status" value="1"/>
</dbReference>
<name>A0A9X8SYB2_STREQ</name>
<evidence type="ECO:0000256" key="11">
    <source>
        <dbReference type="ARBA" id="ARBA00048138"/>
    </source>
</evidence>
<keyword evidence="9" id="KW-0718">Serine biosynthesis</keyword>
<sequence>METVTGLLLLDVDGTLIQEEVINLLGKEAGQEEEIVAITAAAMADQLDFKTALVQRVSLLAGLPTSAFEKVSQSLHLHKGAKKLITKMKERGYKIGLVSGGFHEIIDDLAATLEIDYVKANRLEINCGRLTGSVIGEVVTQQTKADCLKRWADENGLRLSQTIAVGDGANDLLMVQQAGLGIAYCPKPVLKEAADDYIDQPDLGLVLDCLDSYLVSPRKRQA</sequence>
<dbReference type="NCBIfam" id="TIGR00338">
    <property type="entry name" value="serB"/>
    <property type="match status" value="1"/>
</dbReference>
<organism evidence="14 15">
    <name type="scientific">Streptococcus dysgalactiae subsp. equisimilis</name>
    <name type="common">Streptococcus equisimilis</name>
    <dbReference type="NCBI Taxonomy" id="119602"/>
    <lineage>
        <taxon>Bacteria</taxon>
        <taxon>Bacillati</taxon>
        <taxon>Bacillota</taxon>
        <taxon>Bacilli</taxon>
        <taxon>Lactobacillales</taxon>
        <taxon>Streptococcaceae</taxon>
        <taxon>Streptococcus</taxon>
    </lineage>
</organism>
<dbReference type="SFLD" id="SFLDG01129">
    <property type="entry name" value="C1.5:_HAD__Beta-PGM__Phosphata"/>
    <property type="match status" value="1"/>
</dbReference>
<comment type="catalytic activity">
    <reaction evidence="11">
        <text>O-phospho-L-serine + H2O = L-serine + phosphate</text>
        <dbReference type="Rhea" id="RHEA:21208"/>
        <dbReference type="ChEBI" id="CHEBI:15377"/>
        <dbReference type="ChEBI" id="CHEBI:33384"/>
        <dbReference type="ChEBI" id="CHEBI:43474"/>
        <dbReference type="ChEBI" id="CHEBI:57524"/>
        <dbReference type="EC" id="3.1.3.3"/>
    </reaction>
</comment>
<comment type="cofactor">
    <cofactor evidence="1">
        <name>Mg(2+)</name>
        <dbReference type="ChEBI" id="CHEBI:18420"/>
    </cofactor>
</comment>
<feature type="active site" description="Proton donor" evidence="13">
    <location>
        <position position="13"/>
    </location>
</feature>